<evidence type="ECO:0000256" key="3">
    <source>
        <dbReference type="SAM" id="MobiDB-lite"/>
    </source>
</evidence>
<dbReference type="GO" id="GO:0008613">
    <property type="term" value="F:diuretic hormone activity"/>
    <property type="evidence" value="ECO:0007669"/>
    <property type="project" value="InterPro"/>
</dbReference>
<feature type="transmembrane region" description="Helical" evidence="4">
    <location>
        <begin position="81"/>
        <end position="100"/>
    </location>
</feature>
<keyword evidence="4" id="KW-0812">Transmembrane</keyword>
<dbReference type="Proteomes" id="UP000318571">
    <property type="component" value="Chromosome 3"/>
</dbReference>
<feature type="compositionally biased region" description="Polar residues" evidence="3">
    <location>
        <begin position="200"/>
        <end position="211"/>
    </location>
</feature>
<gene>
    <name evidence="5" type="ORF">TCAL_01503</name>
</gene>
<dbReference type="AlphaFoldDB" id="A0A553P8E1"/>
<organism evidence="5 6">
    <name type="scientific">Tigriopus californicus</name>
    <name type="common">Marine copepod</name>
    <dbReference type="NCBI Taxonomy" id="6832"/>
    <lineage>
        <taxon>Eukaryota</taxon>
        <taxon>Metazoa</taxon>
        <taxon>Ecdysozoa</taxon>
        <taxon>Arthropoda</taxon>
        <taxon>Crustacea</taxon>
        <taxon>Multicrustacea</taxon>
        <taxon>Hexanauplia</taxon>
        <taxon>Copepoda</taxon>
        <taxon>Harpacticoida</taxon>
        <taxon>Harpacticidae</taxon>
        <taxon>Tigriopus</taxon>
    </lineage>
</organism>
<keyword evidence="4" id="KW-0472">Membrane</keyword>
<name>A0A553P8E1_TIGCA</name>
<dbReference type="GO" id="GO:0005615">
    <property type="term" value="C:extracellular space"/>
    <property type="evidence" value="ECO:0007669"/>
    <property type="project" value="TreeGrafter"/>
</dbReference>
<keyword evidence="4" id="KW-1133">Transmembrane helix</keyword>
<feature type="region of interest" description="Disordered" evidence="3">
    <location>
        <begin position="183"/>
        <end position="211"/>
    </location>
</feature>
<keyword evidence="6" id="KW-1185">Reference proteome</keyword>
<dbReference type="GO" id="GO:0007589">
    <property type="term" value="P:body fluid secretion"/>
    <property type="evidence" value="ECO:0007669"/>
    <property type="project" value="InterPro"/>
</dbReference>
<reference evidence="5 6" key="1">
    <citation type="journal article" date="2018" name="Nat. Ecol. Evol.">
        <title>Genomic signatures of mitonuclear coevolution across populations of Tigriopus californicus.</title>
        <authorList>
            <person name="Barreto F.S."/>
            <person name="Watson E.T."/>
            <person name="Lima T.G."/>
            <person name="Willett C.S."/>
            <person name="Edmands S."/>
            <person name="Li W."/>
            <person name="Burton R.S."/>
        </authorList>
    </citation>
    <scope>NUCLEOTIDE SEQUENCE [LARGE SCALE GENOMIC DNA]</scope>
    <source>
        <strain evidence="5 6">San Diego</strain>
    </source>
</reference>
<comment type="subcellular location">
    <subcellularLocation>
        <location evidence="1">Secreted</location>
    </subcellularLocation>
</comment>
<dbReference type="PANTHER" id="PTHR41146:SF1">
    <property type="entry name" value="DIURETIC HORMONE CLASS 2"/>
    <property type="match status" value="1"/>
</dbReference>
<dbReference type="PANTHER" id="PTHR41146">
    <property type="entry name" value="DIURETIC HORMONE CLASS 2"/>
    <property type="match status" value="1"/>
</dbReference>
<accession>A0A553P8E1</accession>
<keyword evidence="2" id="KW-0964">Secreted</keyword>
<evidence type="ECO:0000256" key="2">
    <source>
        <dbReference type="ARBA" id="ARBA00022525"/>
    </source>
</evidence>
<sequence length="211" mass="23118">MSRSPSSPCRVRLPGPDLASSSLCSSLSNGTCLITRIKLRRALDQDKPGTLRSVTIADRLSHPGRPMVMLRRPLRWSSPSVVLFCFGLAFLTQIMFQMAAATPLDRNLASLAARDELSPEELSEVLRGDPSYVLGMLSQLRSSILKPLENNKRAIDFGLGRGYSGNQAAKHFMGLVASQYAGGPGKKRKRVDPGVLMNPKYSSTTMQGRRR</sequence>
<protein>
    <submittedName>
        <fullName evidence="5">Uncharacterized protein</fullName>
    </submittedName>
</protein>
<evidence type="ECO:0000313" key="6">
    <source>
        <dbReference type="Proteomes" id="UP000318571"/>
    </source>
</evidence>
<proteinExistence type="predicted"/>
<evidence type="ECO:0000313" key="5">
    <source>
        <dbReference type="EMBL" id="TRY73937.1"/>
    </source>
</evidence>
<comment type="caution">
    <text evidence="5">The sequence shown here is derived from an EMBL/GenBank/DDBJ whole genome shotgun (WGS) entry which is preliminary data.</text>
</comment>
<evidence type="ECO:0000256" key="4">
    <source>
        <dbReference type="SAM" id="Phobius"/>
    </source>
</evidence>
<dbReference type="InterPro" id="IPR034439">
    <property type="entry name" value="DH2-like"/>
</dbReference>
<dbReference type="EMBL" id="VCGU01000007">
    <property type="protein sequence ID" value="TRY73937.1"/>
    <property type="molecule type" value="Genomic_DNA"/>
</dbReference>
<dbReference type="GO" id="GO:0001664">
    <property type="term" value="F:G protein-coupled receptor binding"/>
    <property type="evidence" value="ECO:0007669"/>
    <property type="project" value="TreeGrafter"/>
</dbReference>
<evidence type="ECO:0000256" key="1">
    <source>
        <dbReference type="ARBA" id="ARBA00004613"/>
    </source>
</evidence>